<gene>
    <name evidence="5" type="ORF">BAU18_000989</name>
</gene>
<dbReference type="InterPro" id="IPR042070">
    <property type="entry name" value="PucR_C-HTH_sf"/>
</dbReference>
<evidence type="ECO:0000313" key="6">
    <source>
        <dbReference type="Proteomes" id="UP001429357"/>
    </source>
</evidence>
<keyword evidence="6" id="KW-1185">Reference proteome</keyword>
<dbReference type="Pfam" id="PF13556">
    <property type="entry name" value="HTH_30"/>
    <property type="match status" value="1"/>
</dbReference>
<name>A0ABV0F026_9ENTE</name>
<dbReference type="PANTHER" id="PTHR33744:SF16">
    <property type="entry name" value="CARBOHYDRATE DIACID REGULATOR"/>
    <property type="match status" value="1"/>
</dbReference>
<organism evidence="5 6">
    <name type="scientific">Enterococcus diestrammenae</name>
    <dbReference type="NCBI Taxonomy" id="1155073"/>
    <lineage>
        <taxon>Bacteria</taxon>
        <taxon>Bacillati</taxon>
        <taxon>Bacillota</taxon>
        <taxon>Bacilli</taxon>
        <taxon>Lactobacillales</taxon>
        <taxon>Enterococcaceae</taxon>
        <taxon>Enterococcus</taxon>
    </lineage>
</organism>
<evidence type="ECO:0000259" key="2">
    <source>
        <dbReference type="Pfam" id="PF05651"/>
    </source>
</evidence>
<accession>A0ABV0F026</accession>
<feature type="domain" description="PucR C-terminal helix-turn-helix" evidence="3">
    <location>
        <begin position="312"/>
        <end position="367"/>
    </location>
</feature>
<feature type="domain" description="Putative sugar diacid recognition" evidence="2">
    <location>
        <begin position="4"/>
        <end position="133"/>
    </location>
</feature>
<feature type="domain" description="CdaR GGDEF-like" evidence="4">
    <location>
        <begin position="141"/>
        <end position="260"/>
    </location>
</feature>
<evidence type="ECO:0000313" key="5">
    <source>
        <dbReference type="EMBL" id="MEO1781410.1"/>
    </source>
</evidence>
<dbReference type="PANTHER" id="PTHR33744">
    <property type="entry name" value="CARBOHYDRATE DIACID REGULATOR"/>
    <property type="match status" value="1"/>
</dbReference>
<reference evidence="5" key="1">
    <citation type="submission" date="2016-06" db="EMBL/GenBank/DDBJ databases">
        <authorList>
            <person name="Van Tyne D."/>
        </authorList>
    </citation>
    <scope>NUCLEOTIDE SEQUENCE</scope>
    <source>
        <strain evidence="5">JM9A</strain>
    </source>
</reference>
<evidence type="ECO:0000259" key="3">
    <source>
        <dbReference type="Pfam" id="PF13556"/>
    </source>
</evidence>
<dbReference type="Gene3D" id="1.10.10.2840">
    <property type="entry name" value="PucR C-terminal helix-turn-helix domain"/>
    <property type="match status" value="1"/>
</dbReference>
<dbReference type="InterPro" id="IPR025736">
    <property type="entry name" value="PucR_C-HTH_dom"/>
</dbReference>
<evidence type="ECO:0000256" key="1">
    <source>
        <dbReference type="ARBA" id="ARBA00006754"/>
    </source>
</evidence>
<comment type="similarity">
    <text evidence="1">Belongs to the CdaR family.</text>
</comment>
<dbReference type="InterPro" id="IPR008599">
    <property type="entry name" value="Diacid_rec"/>
</dbReference>
<dbReference type="EMBL" id="MAEI02000001">
    <property type="protein sequence ID" value="MEO1781410.1"/>
    <property type="molecule type" value="Genomic_DNA"/>
</dbReference>
<dbReference type="Pfam" id="PF17853">
    <property type="entry name" value="GGDEF_2"/>
    <property type="match status" value="1"/>
</dbReference>
<proteinExistence type="inferred from homology"/>
<dbReference type="RefSeq" id="WP_161869979.1">
    <property type="nucleotide sequence ID" value="NZ_MAEI02000001.1"/>
</dbReference>
<dbReference type="InterPro" id="IPR041522">
    <property type="entry name" value="CdaR_GGDEF"/>
</dbReference>
<dbReference type="Proteomes" id="UP001429357">
    <property type="component" value="Unassembled WGS sequence"/>
</dbReference>
<reference evidence="5" key="2">
    <citation type="submission" date="2024-02" db="EMBL/GenBank/DDBJ databases">
        <title>The Genome Sequence of Enterococcus diestrammenae JM9A.</title>
        <authorList>
            <person name="Earl A."/>
            <person name="Manson A."/>
            <person name="Gilmore M."/>
            <person name="Sanders J."/>
            <person name="Shea T."/>
            <person name="Howe W."/>
            <person name="Livny J."/>
            <person name="Cuomo C."/>
            <person name="Neafsey D."/>
            <person name="Birren B."/>
        </authorList>
    </citation>
    <scope>NUCLEOTIDE SEQUENCE</scope>
    <source>
        <strain evidence="5">JM9A</strain>
    </source>
</reference>
<dbReference type="InterPro" id="IPR051448">
    <property type="entry name" value="CdaR-like_regulators"/>
</dbReference>
<protein>
    <submittedName>
        <fullName evidence="5">Carbohydrate diacid regulator</fullName>
    </submittedName>
</protein>
<comment type="caution">
    <text evidence="5">The sequence shown here is derived from an EMBL/GenBank/DDBJ whole genome shotgun (WGS) entry which is preliminary data.</text>
</comment>
<sequence>MMELEPQIATQIVKNLKEIIHFEINLFDTTGTIIASTDEVRVGTSHSGALKAARMKETLTIEYDNQFEGARKGINLPVLFNDEVVAIIGITGEKAEVEPFGNIIKKMTEILIRENWVQITHFNQQLNYNNLISMLLSRTRDESLTAYLASILEIDLKKPRCVVTGFFEIDDHKQNGNHEDLTHIVDRRLNHYANSFYTVSNQMVTIIMEKLESTQLIFLLEALAKDITDRYHTPFVFGIGSCVDDYKGLAASSEEAKIAASWAKQDMTTQVKNFSDLNVEFILSAIDPEYIQRFVNHIFQNLNEGEIDTFDELLQVYTKHNGSISRGAEELFIHKNTFQNKLNRLHTLTGLNPRNMKDYVTLAIAFQLRKLPNVTGISGSTEVN</sequence>
<evidence type="ECO:0000259" key="4">
    <source>
        <dbReference type="Pfam" id="PF17853"/>
    </source>
</evidence>
<dbReference type="Pfam" id="PF05651">
    <property type="entry name" value="Diacid_rec"/>
    <property type="match status" value="1"/>
</dbReference>